<sequence>MSTENGAQQLQAGQSAVGEKREARIHSGPAAEYKKDTRGTVTMAMIRISCHDYPGIVHATQRGRAVACL</sequence>
<gene>
    <name evidence="2" type="ORF">EYC80_009810</name>
</gene>
<protein>
    <submittedName>
        <fullName evidence="2">Uncharacterized protein</fullName>
    </submittedName>
</protein>
<proteinExistence type="predicted"/>
<evidence type="ECO:0000256" key="1">
    <source>
        <dbReference type="SAM" id="MobiDB-lite"/>
    </source>
</evidence>
<reference evidence="2 3" key="1">
    <citation type="submission" date="2019-06" db="EMBL/GenBank/DDBJ databases">
        <title>Genome Sequence of the Brown Rot Fungal Pathogen Monilinia laxa.</title>
        <authorList>
            <person name="De Miccolis Angelini R.M."/>
            <person name="Landi L."/>
            <person name="Abate D."/>
            <person name="Pollastro S."/>
            <person name="Romanazzi G."/>
            <person name="Faretra F."/>
        </authorList>
    </citation>
    <scope>NUCLEOTIDE SEQUENCE [LARGE SCALE GENOMIC DNA]</scope>
    <source>
        <strain evidence="2 3">Mlax316</strain>
    </source>
</reference>
<evidence type="ECO:0000313" key="3">
    <source>
        <dbReference type="Proteomes" id="UP000326757"/>
    </source>
</evidence>
<name>A0A5N6JQT0_MONLA</name>
<accession>A0A5N6JQT0</accession>
<dbReference type="Proteomes" id="UP000326757">
    <property type="component" value="Unassembled WGS sequence"/>
</dbReference>
<dbReference type="EMBL" id="VIGI01000015">
    <property type="protein sequence ID" value="KAB8291122.1"/>
    <property type="molecule type" value="Genomic_DNA"/>
</dbReference>
<comment type="caution">
    <text evidence="2">The sequence shown here is derived from an EMBL/GenBank/DDBJ whole genome shotgun (WGS) entry which is preliminary data.</text>
</comment>
<keyword evidence="3" id="KW-1185">Reference proteome</keyword>
<dbReference type="AlphaFoldDB" id="A0A5N6JQT0"/>
<feature type="compositionally biased region" description="Polar residues" evidence="1">
    <location>
        <begin position="1"/>
        <end position="14"/>
    </location>
</feature>
<evidence type="ECO:0000313" key="2">
    <source>
        <dbReference type="EMBL" id="KAB8291122.1"/>
    </source>
</evidence>
<feature type="region of interest" description="Disordered" evidence="1">
    <location>
        <begin position="1"/>
        <end position="36"/>
    </location>
</feature>
<organism evidence="2 3">
    <name type="scientific">Monilinia laxa</name>
    <name type="common">Brown rot fungus</name>
    <name type="synonym">Sclerotinia laxa</name>
    <dbReference type="NCBI Taxonomy" id="61186"/>
    <lineage>
        <taxon>Eukaryota</taxon>
        <taxon>Fungi</taxon>
        <taxon>Dikarya</taxon>
        <taxon>Ascomycota</taxon>
        <taxon>Pezizomycotina</taxon>
        <taxon>Leotiomycetes</taxon>
        <taxon>Helotiales</taxon>
        <taxon>Sclerotiniaceae</taxon>
        <taxon>Monilinia</taxon>
    </lineage>
</organism>